<evidence type="ECO:0000256" key="1">
    <source>
        <dbReference type="SAM" id="MobiDB-lite"/>
    </source>
</evidence>
<gene>
    <name evidence="2" type="ORF">RDB_LOCUS174063</name>
</gene>
<reference evidence="2" key="1">
    <citation type="submission" date="2021-01" db="EMBL/GenBank/DDBJ databases">
        <authorList>
            <person name="Kaushik A."/>
        </authorList>
    </citation>
    <scope>NUCLEOTIDE SEQUENCE</scope>
    <source>
        <strain evidence="2">AG3-T5</strain>
    </source>
</reference>
<feature type="non-terminal residue" evidence="2">
    <location>
        <position position="1"/>
    </location>
</feature>
<organism evidence="2 3">
    <name type="scientific">Rhizoctonia solani</name>
    <dbReference type="NCBI Taxonomy" id="456999"/>
    <lineage>
        <taxon>Eukaryota</taxon>
        <taxon>Fungi</taxon>
        <taxon>Dikarya</taxon>
        <taxon>Basidiomycota</taxon>
        <taxon>Agaricomycotina</taxon>
        <taxon>Agaricomycetes</taxon>
        <taxon>Cantharellales</taxon>
        <taxon>Ceratobasidiaceae</taxon>
        <taxon>Rhizoctonia</taxon>
    </lineage>
</organism>
<name>A0A8H3BYU1_9AGAM</name>
<dbReference type="EMBL" id="CAJMWW010000392">
    <property type="protein sequence ID" value="CAE6469847.1"/>
    <property type="molecule type" value="Genomic_DNA"/>
</dbReference>
<comment type="caution">
    <text evidence="2">The sequence shown here is derived from an EMBL/GenBank/DDBJ whole genome shotgun (WGS) entry which is preliminary data.</text>
</comment>
<dbReference type="AlphaFoldDB" id="A0A8H3BYU1"/>
<dbReference type="Proteomes" id="UP000663841">
    <property type="component" value="Unassembled WGS sequence"/>
</dbReference>
<feature type="compositionally biased region" description="Polar residues" evidence="1">
    <location>
        <begin position="61"/>
        <end position="71"/>
    </location>
</feature>
<feature type="region of interest" description="Disordered" evidence="1">
    <location>
        <begin position="52"/>
        <end position="71"/>
    </location>
</feature>
<accession>A0A8H3BYU1</accession>
<evidence type="ECO:0000313" key="3">
    <source>
        <dbReference type="Proteomes" id="UP000663841"/>
    </source>
</evidence>
<evidence type="ECO:0000313" key="2">
    <source>
        <dbReference type="EMBL" id="CAE6469847.1"/>
    </source>
</evidence>
<protein>
    <submittedName>
        <fullName evidence="2">Uncharacterized protein</fullName>
    </submittedName>
</protein>
<sequence length="163" mass="17804">AMDQLQIAPTGGRNELEFCGGSSAARLAIALSEIYPYVLTWKLCFHTQIHAGEKPPKESTRNSVSKRASHDSTSTINMLNVCKITDNVFGALDLVWAETSPPLTLSTYAYLLAAELKLARHALIFLGHRKEESPTNSSHASIEMTTLSTHCIDSNGTYHQGQS</sequence>
<proteinExistence type="predicted"/>